<gene>
    <name evidence="4" type="ORF">SAMN04489757_12518</name>
</gene>
<evidence type="ECO:0000313" key="4">
    <source>
        <dbReference type="EMBL" id="SFO42589.1"/>
    </source>
</evidence>
<keyword evidence="5" id="KW-1185">Reference proteome</keyword>
<protein>
    <submittedName>
        <fullName evidence="4">Cell envelope-related function transcriptional attenuator common domain-containing protein</fullName>
    </submittedName>
</protein>
<feature type="domain" description="Cell envelope-related transcriptional attenuator" evidence="3">
    <location>
        <begin position="218"/>
        <end position="375"/>
    </location>
</feature>
<dbReference type="InterPro" id="IPR050922">
    <property type="entry name" value="LytR/CpsA/Psr_CW_biosynth"/>
</dbReference>
<dbReference type="STRING" id="1527.SAMN04489757_12518"/>
<keyword evidence="2" id="KW-0472">Membrane</keyword>
<evidence type="ECO:0000256" key="1">
    <source>
        <dbReference type="ARBA" id="ARBA00006068"/>
    </source>
</evidence>
<sequence length="460" mass="51871">MKEFHSFNGFGRSMVIRMNKNECCSEQEDSCGKCKEDDVNTEESNIEEDFDLTKWIDEAVDENVPLDEELALAQEEEQILSDISASIGEQVQKEMGDTRDDVKQKRKIPLWAKIAGGTLGTFLLIFILLIVTPGGRNFLWNTAVGIAYSRMKYDNGAETIQQTVIDDVEEDALKNQITDTPVSWDTRHIEDGPRQEEGVINVLLLGEEAIDSGGSRGRTDMVIIATMNTKDKKLKLTSLMRDLLVQIPGNKDNKLNAAYAIGGIPLLYETIEINFDIKLDGYVRVGFDDFESLIDKLGGVDITLTEAEARYLNTTNYISKPQFRKVVPGLQTLNGNQALGYCRVRYVSTKDHQRDDYGRTSRQRVLLNAIFDKYKSKSLPELSLMLYDILPLISTDITLKEFDTYLKAAVNMGLTEIEDIRIPADNTFEEGYARKMAVLIPDLDANIKVLHEFIFGSVEE</sequence>
<feature type="transmembrane region" description="Helical" evidence="2">
    <location>
        <begin position="110"/>
        <end position="131"/>
    </location>
</feature>
<dbReference type="NCBIfam" id="TIGR00350">
    <property type="entry name" value="lytR_cpsA_psr"/>
    <property type="match status" value="1"/>
</dbReference>
<evidence type="ECO:0000259" key="3">
    <source>
        <dbReference type="Pfam" id="PF03816"/>
    </source>
</evidence>
<evidence type="ECO:0000313" key="5">
    <source>
        <dbReference type="Proteomes" id="UP000198806"/>
    </source>
</evidence>
<evidence type="ECO:0000256" key="2">
    <source>
        <dbReference type="SAM" id="Phobius"/>
    </source>
</evidence>
<dbReference type="EMBL" id="FOWD01000025">
    <property type="protein sequence ID" value="SFO42589.1"/>
    <property type="molecule type" value="Genomic_DNA"/>
</dbReference>
<dbReference type="OrthoDB" id="27330at2"/>
<organism evidence="4 5">
    <name type="scientific">Anaerocolumna aminovalerica</name>
    <dbReference type="NCBI Taxonomy" id="1527"/>
    <lineage>
        <taxon>Bacteria</taxon>
        <taxon>Bacillati</taxon>
        <taxon>Bacillota</taxon>
        <taxon>Clostridia</taxon>
        <taxon>Lachnospirales</taxon>
        <taxon>Lachnospiraceae</taxon>
        <taxon>Anaerocolumna</taxon>
    </lineage>
</organism>
<proteinExistence type="inferred from homology"/>
<name>A0A1I5H2Z8_9FIRM</name>
<dbReference type="Gene3D" id="3.40.630.190">
    <property type="entry name" value="LCP protein"/>
    <property type="match status" value="1"/>
</dbReference>
<accession>A0A1I5H2Z8</accession>
<reference evidence="4 5" key="1">
    <citation type="submission" date="2016-10" db="EMBL/GenBank/DDBJ databases">
        <authorList>
            <person name="de Groot N.N."/>
        </authorList>
    </citation>
    <scope>NUCLEOTIDE SEQUENCE [LARGE SCALE GENOMIC DNA]</scope>
    <source>
        <strain evidence="4 5">DSM 1283</strain>
    </source>
</reference>
<keyword evidence="2" id="KW-1133">Transmembrane helix</keyword>
<dbReference type="PANTHER" id="PTHR33392">
    <property type="entry name" value="POLYISOPRENYL-TEICHOIC ACID--PEPTIDOGLYCAN TEICHOIC ACID TRANSFERASE TAGU"/>
    <property type="match status" value="1"/>
</dbReference>
<dbReference type="Pfam" id="PF03816">
    <property type="entry name" value="LytR_cpsA_psr"/>
    <property type="match status" value="1"/>
</dbReference>
<dbReference type="PANTHER" id="PTHR33392:SF6">
    <property type="entry name" value="POLYISOPRENYL-TEICHOIC ACID--PEPTIDOGLYCAN TEICHOIC ACID TRANSFERASE TAGU"/>
    <property type="match status" value="1"/>
</dbReference>
<dbReference type="Proteomes" id="UP000198806">
    <property type="component" value="Unassembled WGS sequence"/>
</dbReference>
<comment type="similarity">
    <text evidence="1">Belongs to the LytR/CpsA/Psr (LCP) family.</text>
</comment>
<keyword evidence="2" id="KW-0812">Transmembrane</keyword>
<dbReference type="InterPro" id="IPR004474">
    <property type="entry name" value="LytR_CpsA_psr"/>
</dbReference>
<dbReference type="AlphaFoldDB" id="A0A1I5H2Z8"/>